<dbReference type="GeneID" id="37157397"/>
<dbReference type="AlphaFoldDB" id="A0A8G1VQZ0"/>
<sequence>MFQANPLVAYSCIRFIFRPLTAPALPWTHLIFSYLACRCPIECDRKKKKKNNWRQYANWPKIRTCSKLSSARHLTHFSPVEQELLQYPQSWLELLHAKHVSSSCIRVFRAQHQSERRADQY</sequence>
<reference evidence="1 2" key="1">
    <citation type="submission" date="2018-02" db="EMBL/GenBank/DDBJ databases">
        <title>The genomes of Aspergillus section Nigri reveals drivers in fungal speciation.</title>
        <authorList>
            <consortium name="DOE Joint Genome Institute"/>
            <person name="Vesth T.C."/>
            <person name="Nybo J."/>
            <person name="Theobald S."/>
            <person name="Brandl J."/>
            <person name="Frisvad J.C."/>
            <person name="Nielsen K.F."/>
            <person name="Lyhne E.K."/>
            <person name="Kogle M.E."/>
            <person name="Kuo A."/>
            <person name="Riley R."/>
            <person name="Clum A."/>
            <person name="Nolan M."/>
            <person name="Lipzen A."/>
            <person name="Salamov A."/>
            <person name="Henrissat B."/>
            <person name="Wiebenga A."/>
            <person name="De vries R.P."/>
            <person name="Grigoriev I.V."/>
            <person name="Mortensen U.H."/>
            <person name="Andersen M.R."/>
            <person name="Baker S.E."/>
        </authorList>
    </citation>
    <scope>NUCLEOTIDE SEQUENCE [LARGE SCALE GENOMIC DNA]</scope>
    <source>
        <strain evidence="1 2">CBS 112811</strain>
    </source>
</reference>
<protein>
    <submittedName>
        <fullName evidence="1">Uncharacterized protein</fullName>
    </submittedName>
</protein>
<organism evidence="1 2">
    <name type="scientific">Aspergillus piperis CBS 112811</name>
    <dbReference type="NCBI Taxonomy" id="1448313"/>
    <lineage>
        <taxon>Eukaryota</taxon>
        <taxon>Fungi</taxon>
        <taxon>Dikarya</taxon>
        <taxon>Ascomycota</taxon>
        <taxon>Pezizomycotina</taxon>
        <taxon>Eurotiomycetes</taxon>
        <taxon>Eurotiomycetidae</taxon>
        <taxon>Eurotiales</taxon>
        <taxon>Aspergillaceae</taxon>
        <taxon>Aspergillus</taxon>
        <taxon>Aspergillus subgen. Circumdati</taxon>
    </lineage>
</organism>
<dbReference type="RefSeq" id="XP_025520253.1">
    <property type="nucleotide sequence ID" value="XM_025653995.1"/>
</dbReference>
<evidence type="ECO:0000313" key="2">
    <source>
        <dbReference type="Proteomes" id="UP000249526"/>
    </source>
</evidence>
<evidence type="ECO:0000313" key="1">
    <source>
        <dbReference type="EMBL" id="RAH62331.1"/>
    </source>
</evidence>
<name>A0A8G1VQZ0_9EURO</name>
<keyword evidence="2" id="KW-1185">Reference proteome</keyword>
<accession>A0A8G1VQZ0</accession>
<dbReference type="Proteomes" id="UP000249526">
    <property type="component" value="Unassembled WGS sequence"/>
</dbReference>
<proteinExistence type="predicted"/>
<gene>
    <name evidence="1" type="ORF">BO85DRAFT_131949</name>
</gene>
<dbReference type="EMBL" id="KZ825055">
    <property type="protein sequence ID" value="RAH62331.1"/>
    <property type="molecule type" value="Genomic_DNA"/>
</dbReference>